<evidence type="ECO:0000256" key="5">
    <source>
        <dbReference type="ARBA" id="ARBA00023242"/>
    </source>
</evidence>
<dbReference type="AlphaFoldDB" id="A0AAV1ANV6"/>
<dbReference type="GO" id="GO:0043565">
    <property type="term" value="F:sequence-specific DNA binding"/>
    <property type="evidence" value="ECO:0007669"/>
    <property type="project" value="InterPro"/>
</dbReference>
<feature type="domain" description="WRKY" evidence="7">
    <location>
        <begin position="205"/>
        <end position="270"/>
    </location>
</feature>
<organism evidence="8 9">
    <name type="scientific">Vicia faba</name>
    <name type="common">Broad bean</name>
    <name type="synonym">Faba vulgaris</name>
    <dbReference type="NCBI Taxonomy" id="3906"/>
    <lineage>
        <taxon>Eukaryota</taxon>
        <taxon>Viridiplantae</taxon>
        <taxon>Streptophyta</taxon>
        <taxon>Embryophyta</taxon>
        <taxon>Tracheophyta</taxon>
        <taxon>Spermatophyta</taxon>
        <taxon>Magnoliopsida</taxon>
        <taxon>eudicotyledons</taxon>
        <taxon>Gunneridae</taxon>
        <taxon>Pentapetalae</taxon>
        <taxon>rosids</taxon>
        <taxon>fabids</taxon>
        <taxon>Fabales</taxon>
        <taxon>Fabaceae</taxon>
        <taxon>Papilionoideae</taxon>
        <taxon>50 kb inversion clade</taxon>
        <taxon>NPAAA clade</taxon>
        <taxon>Hologalegina</taxon>
        <taxon>IRL clade</taxon>
        <taxon>Fabeae</taxon>
        <taxon>Vicia</taxon>
    </lineage>
</organism>
<keyword evidence="3" id="KW-0238">DNA-binding</keyword>
<dbReference type="PANTHER" id="PTHR31221:SF350">
    <property type="entry name" value="WRKY TRANSCRIPTION FACTOR 48-RELATED"/>
    <property type="match status" value="1"/>
</dbReference>
<feature type="compositionally biased region" description="Basic and acidic residues" evidence="6">
    <location>
        <begin position="152"/>
        <end position="170"/>
    </location>
</feature>
<accession>A0AAV1ANV6</accession>
<name>A0AAV1ANV6_VICFA</name>
<keyword evidence="4" id="KW-0804">Transcription</keyword>
<evidence type="ECO:0000256" key="4">
    <source>
        <dbReference type="ARBA" id="ARBA00023163"/>
    </source>
</evidence>
<reference evidence="8 9" key="1">
    <citation type="submission" date="2023-01" db="EMBL/GenBank/DDBJ databases">
        <authorList>
            <person name="Kreplak J."/>
        </authorList>
    </citation>
    <scope>NUCLEOTIDE SEQUENCE [LARGE SCALE GENOMIC DNA]</scope>
</reference>
<comment type="subcellular location">
    <subcellularLocation>
        <location evidence="1">Nucleus</location>
    </subcellularLocation>
</comment>
<dbReference type="InterPro" id="IPR044810">
    <property type="entry name" value="WRKY_plant"/>
</dbReference>
<evidence type="ECO:0000313" key="9">
    <source>
        <dbReference type="Proteomes" id="UP001157006"/>
    </source>
</evidence>
<evidence type="ECO:0000313" key="8">
    <source>
        <dbReference type="EMBL" id="CAI8610770.1"/>
    </source>
</evidence>
<dbReference type="FunFam" id="2.20.25.80:FF:000003">
    <property type="entry name" value="WRKY transcription factor 57"/>
    <property type="match status" value="1"/>
</dbReference>
<dbReference type="SMART" id="SM00774">
    <property type="entry name" value="WRKY"/>
    <property type="match status" value="1"/>
</dbReference>
<evidence type="ECO:0000256" key="2">
    <source>
        <dbReference type="ARBA" id="ARBA00023015"/>
    </source>
</evidence>
<sequence>MENSSASAFFDDIPNNMNQESYIVDFPFSPALPSCSVFDIPPPPSPLFDYHNVNDASFAGNMDLLISDDFDNSWFSNYNFETGTSESLPAATQTDMQLPPLPVLSPTANPAAPVSGSSLNTSLWNEAGVVANKPVAAVAENAENGDGVKFVEGKNARGEAEDSDGDRRIQVVENGNDQTPAKKPLKQKKNDKKKKRTRVTFMTETGFDYLDDGYRWRKYGQKPIKNSPFPRSYYRCTTRGCGVKKHIERYAAEPLLLLTTYEGKHTHLPPKVTRATHLEIMNDAIADGVRKIHHNQIKTNGLGVAGNQFAMSQLQQQQFQNLNQNVILHRPALSPLSNNNDYNNSFNIAPTVNVNSANNIPPLNVVNSSSNHNSQLLNVVNSSAAHNSPPLNVVNSGDKFINSSTTFSEFLQNLGGCNFSMFTDDLTSNNGLLQDMIMPMK</sequence>
<evidence type="ECO:0000256" key="3">
    <source>
        <dbReference type="ARBA" id="ARBA00023125"/>
    </source>
</evidence>
<protein>
    <recommendedName>
        <fullName evidence="7">WRKY domain-containing protein</fullName>
    </recommendedName>
</protein>
<dbReference type="PANTHER" id="PTHR31221">
    <property type="entry name" value="WRKY TRANSCRIPTION FACTOR PROTEIN 1-RELATED"/>
    <property type="match status" value="1"/>
</dbReference>
<dbReference type="EMBL" id="OX451739">
    <property type="protein sequence ID" value="CAI8610770.1"/>
    <property type="molecule type" value="Genomic_DNA"/>
</dbReference>
<keyword evidence="5" id="KW-0539">Nucleus</keyword>
<evidence type="ECO:0000259" key="7">
    <source>
        <dbReference type="PROSITE" id="PS50811"/>
    </source>
</evidence>
<dbReference type="SUPFAM" id="SSF118290">
    <property type="entry name" value="WRKY DNA-binding domain"/>
    <property type="match status" value="1"/>
</dbReference>
<dbReference type="Pfam" id="PF03106">
    <property type="entry name" value="WRKY"/>
    <property type="match status" value="1"/>
</dbReference>
<evidence type="ECO:0000256" key="6">
    <source>
        <dbReference type="SAM" id="MobiDB-lite"/>
    </source>
</evidence>
<dbReference type="GO" id="GO:0003700">
    <property type="term" value="F:DNA-binding transcription factor activity"/>
    <property type="evidence" value="ECO:0007669"/>
    <property type="project" value="InterPro"/>
</dbReference>
<dbReference type="InterPro" id="IPR003657">
    <property type="entry name" value="WRKY_dom"/>
</dbReference>
<evidence type="ECO:0000256" key="1">
    <source>
        <dbReference type="ARBA" id="ARBA00004123"/>
    </source>
</evidence>
<dbReference type="GO" id="GO:0005634">
    <property type="term" value="C:nucleus"/>
    <property type="evidence" value="ECO:0007669"/>
    <property type="project" value="UniProtKB-SubCell"/>
</dbReference>
<proteinExistence type="predicted"/>
<feature type="region of interest" description="Disordered" evidence="6">
    <location>
        <begin position="152"/>
        <end position="196"/>
    </location>
</feature>
<dbReference type="InterPro" id="IPR036576">
    <property type="entry name" value="WRKY_dom_sf"/>
</dbReference>
<feature type="compositionally biased region" description="Basic residues" evidence="6">
    <location>
        <begin position="183"/>
        <end position="196"/>
    </location>
</feature>
<keyword evidence="9" id="KW-1185">Reference proteome</keyword>
<dbReference type="PROSITE" id="PS50811">
    <property type="entry name" value="WRKY"/>
    <property type="match status" value="1"/>
</dbReference>
<gene>
    <name evidence="8" type="ORF">VFH_IV197840</name>
</gene>
<keyword evidence="2" id="KW-0805">Transcription regulation</keyword>
<dbReference type="Proteomes" id="UP001157006">
    <property type="component" value="Chromosome 4"/>
</dbReference>
<dbReference type="Gene3D" id="2.20.25.80">
    <property type="entry name" value="WRKY domain"/>
    <property type="match status" value="1"/>
</dbReference>